<dbReference type="Pfam" id="PF10297">
    <property type="entry name" value="Hap4_Hap_bind"/>
    <property type="match status" value="1"/>
</dbReference>
<dbReference type="OrthoDB" id="5374328at2759"/>
<dbReference type="GO" id="GO:0001228">
    <property type="term" value="F:DNA-binding transcription activator activity, RNA polymerase II-specific"/>
    <property type="evidence" value="ECO:0007669"/>
    <property type="project" value="TreeGrafter"/>
</dbReference>
<feature type="compositionally biased region" description="Low complexity" evidence="4">
    <location>
        <begin position="253"/>
        <end position="263"/>
    </location>
</feature>
<dbReference type="InterPro" id="IPR004827">
    <property type="entry name" value="bZIP"/>
</dbReference>
<evidence type="ECO:0000313" key="6">
    <source>
        <dbReference type="EMBL" id="AYO41591.1"/>
    </source>
</evidence>
<feature type="region of interest" description="Disordered" evidence="4">
    <location>
        <begin position="138"/>
        <end position="164"/>
    </location>
</feature>
<dbReference type="EMBL" id="CP033148">
    <property type="protein sequence ID" value="AYO41591.1"/>
    <property type="molecule type" value="Genomic_DNA"/>
</dbReference>
<evidence type="ECO:0000256" key="2">
    <source>
        <dbReference type="ARBA" id="ARBA00023242"/>
    </source>
</evidence>
<feature type="region of interest" description="Disordered" evidence="4">
    <location>
        <begin position="172"/>
        <end position="191"/>
    </location>
</feature>
<dbReference type="STRING" id="425264.A0A3G2S0L5"/>
<name>A0A3G2S0L5_MALR7</name>
<dbReference type="Gene3D" id="1.20.5.170">
    <property type="match status" value="1"/>
</dbReference>
<evidence type="ECO:0000256" key="4">
    <source>
        <dbReference type="SAM" id="MobiDB-lite"/>
    </source>
</evidence>
<dbReference type="SMART" id="SM00338">
    <property type="entry name" value="BRLZ"/>
    <property type="match status" value="1"/>
</dbReference>
<feature type="region of interest" description="Disordered" evidence="4">
    <location>
        <begin position="244"/>
        <end position="270"/>
    </location>
</feature>
<keyword evidence="7" id="KW-1185">Reference proteome</keyword>
<comment type="subcellular location">
    <subcellularLocation>
        <location evidence="1">Nucleus</location>
    </subcellularLocation>
</comment>
<gene>
    <name evidence="6" type="primary">YAP1</name>
    <name evidence="6" type="ORF">DNF11_0641</name>
</gene>
<dbReference type="GO" id="GO:0000976">
    <property type="term" value="F:transcription cis-regulatory region binding"/>
    <property type="evidence" value="ECO:0007669"/>
    <property type="project" value="InterPro"/>
</dbReference>
<evidence type="ECO:0000313" key="7">
    <source>
        <dbReference type="Proteomes" id="UP000269793"/>
    </source>
</evidence>
<evidence type="ECO:0000256" key="3">
    <source>
        <dbReference type="SAM" id="Coils"/>
    </source>
</evidence>
<sequence length="365" mass="40725">MSAAALSLTSLRPEPPTLGLPPPDGEDIIQPSKEWVLPARGKPGRKPSATVPPTKRKAQNRASQRAFRERRHAYVTELEEKVAQFEAREMQANVQLQRLAQQYRKEADYLRQSQQELLTRCERLERDLSTCQRRMASMAPTHASGCRPPPHEQRQGAEPLESMPPVPLKAAQLVPLRRKREPSPPMTSLSEVDERSLDVDCGFCTDDTVCVCRGQARLDLDPVDAGASWPAPTPALRKTRLWHTTTAPPPAAPSATAPSVRLPSRPRPRQRLWPVTNDVRALRCTGDQRTCQACQSDPALAQFCTAVSRRCRLPVSMQRDDKAVSRESVPHAFTRLRRHPNFSAWRGGLDMLADVVARDPMLASA</sequence>
<dbReference type="InterPro" id="IPR050936">
    <property type="entry name" value="AP-1-like"/>
</dbReference>
<organism evidence="6 7">
    <name type="scientific">Malassezia restricta (strain ATCC 96810 / NBRC 103918 / CBS 7877)</name>
    <name type="common">Seborrheic dermatitis infection agent</name>
    <dbReference type="NCBI Taxonomy" id="425264"/>
    <lineage>
        <taxon>Eukaryota</taxon>
        <taxon>Fungi</taxon>
        <taxon>Dikarya</taxon>
        <taxon>Basidiomycota</taxon>
        <taxon>Ustilaginomycotina</taxon>
        <taxon>Malasseziomycetes</taxon>
        <taxon>Malasseziales</taxon>
        <taxon>Malasseziaceae</taxon>
        <taxon>Malassezia</taxon>
    </lineage>
</organism>
<dbReference type="SUPFAM" id="SSF57959">
    <property type="entry name" value="Leucine zipper domain"/>
    <property type="match status" value="1"/>
</dbReference>
<proteinExistence type="predicted"/>
<dbReference type="GO" id="GO:0090575">
    <property type="term" value="C:RNA polymerase II transcription regulator complex"/>
    <property type="evidence" value="ECO:0007669"/>
    <property type="project" value="TreeGrafter"/>
</dbReference>
<dbReference type="CDD" id="cd14688">
    <property type="entry name" value="bZIP_YAP"/>
    <property type="match status" value="1"/>
</dbReference>
<feature type="domain" description="BZIP" evidence="5">
    <location>
        <begin position="55"/>
        <end position="70"/>
    </location>
</feature>
<feature type="compositionally biased region" description="Pro residues" evidence="4">
    <location>
        <begin position="13"/>
        <end position="23"/>
    </location>
</feature>
<dbReference type="PANTHER" id="PTHR40621">
    <property type="entry name" value="TRANSCRIPTION FACTOR KAPC-RELATED"/>
    <property type="match status" value="1"/>
</dbReference>
<feature type="coiled-coil region" evidence="3">
    <location>
        <begin position="75"/>
        <end position="134"/>
    </location>
</feature>
<keyword evidence="3" id="KW-0175">Coiled coil</keyword>
<feature type="region of interest" description="Disordered" evidence="4">
    <location>
        <begin position="1"/>
        <end position="67"/>
    </location>
</feature>
<reference evidence="6 7" key="1">
    <citation type="submission" date="2018-10" db="EMBL/GenBank/DDBJ databases">
        <title>Complete genome sequence of Malassezia restricta CBS 7877.</title>
        <authorList>
            <person name="Morand S.C."/>
            <person name="Bertignac M."/>
            <person name="Iltis A."/>
            <person name="Kolder I."/>
            <person name="Pirovano W."/>
            <person name="Jourdain R."/>
            <person name="Clavaud C."/>
        </authorList>
    </citation>
    <scope>NUCLEOTIDE SEQUENCE [LARGE SCALE GENOMIC DNA]</scope>
    <source>
        <strain evidence="6 7">CBS 7877</strain>
    </source>
</reference>
<dbReference type="Proteomes" id="UP000269793">
    <property type="component" value="Chromosome I"/>
</dbReference>
<dbReference type="VEuPathDB" id="FungiDB:DNF11_0641"/>
<keyword evidence="2" id="KW-0539">Nucleus</keyword>
<dbReference type="InterPro" id="IPR018287">
    <property type="entry name" value="Hap4_TF_heteromerisation"/>
</dbReference>
<dbReference type="PANTHER" id="PTHR40621:SF7">
    <property type="entry name" value="BZIP DOMAIN-CONTAINING PROTEIN"/>
    <property type="match status" value="1"/>
</dbReference>
<dbReference type="InterPro" id="IPR046347">
    <property type="entry name" value="bZIP_sf"/>
</dbReference>
<dbReference type="AlphaFoldDB" id="A0A3G2S0L5"/>
<accession>A0A3G2S0L5</accession>
<dbReference type="PROSITE" id="PS00036">
    <property type="entry name" value="BZIP_BASIC"/>
    <property type="match status" value="1"/>
</dbReference>
<evidence type="ECO:0000256" key="1">
    <source>
        <dbReference type="ARBA" id="ARBA00004123"/>
    </source>
</evidence>
<evidence type="ECO:0000259" key="5">
    <source>
        <dbReference type="PROSITE" id="PS00036"/>
    </source>
</evidence>
<protein>
    <submittedName>
        <fullName evidence="6">AP-1-like transcription factor</fullName>
    </submittedName>
</protein>
<dbReference type="Pfam" id="PF00170">
    <property type="entry name" value="bZIP_1"/>
    <property type="match status" value="1"/>
</dbReference>